<evidence type="ECO:0000313" key="1">
    <source>
        <dbReference type="EMBL" id="KKM21525.1"/>
    </source>
</evidence>
<name>A0A0F9L1B1_9ZZZZ</name>
<feature type="non-terminal residue" evidence="1">
    <location>
        <position position="1"/>
    </location>
</feature>
<proteinExistence type="predicted"/>
<dbReference type="AlphaFoldDB" id="A0A0F9L1B1"/>
<organism evidence="1">
    <name type="scientific">marine sediment metagenome</name>
    <dbReference type="NCBI Taxonomy" id="412755"/>
    <lineage>
        <taxon>unclassified sequences</taxon>
        <taxon>metagenomes</taxon>
        <taxon>ecological metagenomes</taxon>
    </lineage>
</organism>
<comment type="caution">
    <text evidence="1">The sequence shown here is derived from an EMBL/GenBank/DDBJ whole genome shotgun (WGS) entry which is preliminary data.</text>
</comment>
<reference evidence="1" key="1">
    <citation type="journal article" date="2015" name="Nature">
        <title>Complex archaea that bridge the gap between prokaryotes and eukaryotes.</title>
        <authorList>
            <person name="Spang A."/>
            <person name="Saw J.H."/>
            <person name="Jorgensen S.L."/>
            <person name="Zaremba-Niedzwiedzka K."/>
            <person name="Martijn J."/>
            <person name="Lind A.E."/>
            <person name="van Eijk R."/>
            <person name="Schleper C."/>
            <person name="Guy L."/>
            <person name="Ettema T.J."/>
        </authorList>
    </citation>
    <scope>NUCLEOTIDE SEQUENCE</scope>
</reference>
<sequence>YIGDSVTTNAMMIIGRVATNIISIFYAGTSATVAYDGTAWMHVKLTFDTGTDTFSGSVNGVEIVTDEAFVGSVNSVGLTLIQATLETGNQEGFYDAIGYSWDSDYNVGDNQYAEEGEANKVVFEGIAVKPTKGRFQFVLVENQGSEMEYISPRGNKSGRSDEIIVDINNDGAPDGPTYITDGTLANGGAMGTLDLSGAKLLRTVYNDLAEHDAFLWNLRPQGALDYNAGSVDSKAVIRNDVSTYTDTILQVQAWTVAKLNQIIVNGAINPITGSPYTGIWNDEADQQANGINGDTVEDAQLNTNTLCQAKADTMGGNETVRIRVRFKFRKTGYGLIQVGQIIIFLYDITNYITISSAQYILDKIIMNIKTEIGYAEISSGL</sequence>
<dbReference type="EMBL" id="LAZR01013530">
    <property type="protein sequence ID" value="KKM21525.1"/>
    <property type="molecule type" value="Genomic_DNA"/>
</dbReference>
<accession>A0A0F9L1B1</accession>
<protein>
    <submittedName>
        <fullName evidence="1">Uncharacterized protein</fullName>
    </submittedName>
</protein>
<gene>
    <name evidence="1" type="ORF">LCGC14_1634520</name>
</gene>